<protein>
    <recommendedName>
        <fullName evidence="2">DUF7224 domain-containing protein</fullName>
    </recommendedName>
</protein>
<comment type="caution">
    <text evidence="3">The sequence shown here is derived from an EMBL/GenBank/DDBJ whole genome shotgun (WGS) entry which is preliminary data.</text>
</comment>
<keyword evidence="4" id="KW-1185">Reference proteome</keyword>
<dbReference type="Proteomes" id="UP000308697">
    <property type="component" value="Unassembled WGS sequence"/>
</dbReference>
<dbReference type="AlphaFoldDB" id="A0A4U0N6Q9"/>
<dbReference type="RefSeq" id="WP_136742288.1">
    <property type="nucleotide sequence ID" value="NZ_SUMB01000009.1"/>
</dbReference>
<accession>A0A4U0N6Q9</accession>
<evidence type="ECO:0000256" key="1">
    <source>
        <dbReference type="SAM" id="Phobius"/>
    </source>
</evidence>
<keyword evidence="1" id="KW-0472">Membrane</keyword>
<keyword evidence="1" id="KW-0812">Transmembrane</keyword>
<feature type="transmembrane region" description="Helical" evidence="1">
    <location>
        <begin position="153"/>
        <end position="176"/>
    </location>
</feature>
<evidence type="ECO:0000313" key="4">
    <source>
        <dbReference type="Proteomes" id="UP000308697"/>
    </source>
</evidence>
<dbReference type="InterPro" id="IPR055648">
    <property type="entry name" value="DUF7224"/>
</dbReference>
<dbReference type="EMBL" id="SUMB01000009">
    <property type="protein sequence ID" value="TJZ49471.1"/>
    <property type="molecule type" value="Genomic_DNA"/>
</dbReference>
<feature type="transmembrane region" description="Helical" evidence="1">
    <location>
        <begin position="125"/>
        <end position="146"/>
    </location>
</feature>
<feature type="transmembrane region" description="Helical" evidence="1">
    <location>
        <begin position="89"/>
        <end position="113"/>
    </location>
</feature>
<keyword evidence="1" id="KW-1133">Transmembrane helix</keyword>
<proteinExistence type="predicted"/>
<name>A0A4U0N6Q9_9ACTN</name>
<dbReference type="Pfam" id="PF23866">
    <property type="entry name" value="DUF7224"/>
    <property type="match status" value="1"/>
</dbReference>
<sequence>MRFFLRFRSSSAAWGALFAIPLTLFYYFVTVSRLIDDDLHYAPTAVSYALTPMYAFAYAVASCLGAWESGRLESGGVWALAPARSRYRVAADVLLPVACISSLMVVLPAVLALVESGAVPTIGSLGPLALAVILCCAHAVIGFGVGKVVPRSIAAPILAVAVWILVAFSRSILPYWPRHISGQFSSRLMFGEEATLASLLPHLLFTGGIGVAVAALWLPLRHGLVRVPLAAVTAIASMVGATNIVSDWDHDPPLAIGRGAMRCTGSAPVVCMPEEKSTRLNAVHRAAVSVLSDFKAAGVDRSPTKITDSINNGRFTVRSTPEVWQLRLSSAAASGRVRYLLTGAAISWPCSRPDPVIAGAVSAWAAKTTGEETAWRHQNGQERDPASQAARIRTASKNLLDAALAKPAPEQARWFEQSRIQACRKGA</sequence>
<feature type="transmembrane region" description="Helical" evidence="1">
    <location>
        <begin position="49"/>
        <end position="68"/>
    </location>
</feature>
<feature type="transmembrane region" description="Helical" evidence="1">
    <location>
        <begin position="12"/>
        <end position="29"/>
    </location>
</feature>
<gene>
    <name evidence="3" type="ORF">FCH28_24495</name>
</gene>
<organism evidence="3 4">
    <name type="scientific">Streptomyces piniterrae</name>
    <dbReference type="NCBI Taxonomy" id="2571125"/>
    <lineage>
        <taxon>Bacteria</taxon>
        <taxon>Bacillati</taxon>
        <taxon>Actinomycetota</taxon>
        <taxon>Actinomycetes</taxon>
        <taxon>Kitasatosporales</taxon>
        <taxon>Streptomycetaceae</taxon>
        <taxon>Streptomyces</taxon>
    </lineage>
</organism>
<feature type="transmembrane region" description="Helical" evidence="1">
    <location>
        <begin position="196"/>
        <end position="218"/>
    </location>
</feature>
<reference evidence="3 4" key="1">
    <citation type="submission" date="2019-04" db="EMBL/GenBank/DDBJ databases">
        <title>Streptomyces piniterrae sp. nov., a heliquinomycin-producing actinomycete isolated from rhizosphere soil of Pinus yunnanensis.</title>
        <authorList>
            <person name="Zhuang X."/>
            <person name="Zhao J."/>
        </authorList>
    </citation>
    <scope>NUCLEOTIDE SEQUENCE [LARGE SCALE GENOMIC DNA]</scope>
    <source>
        <strain evidence="4">jys28</strain>
    </source>
</reference>
<feature type="domain" description="DUF7224" evidence="2">
    <location>
        <begin position="270"/>
        <end position="419"/>
    </location>
</feature>
<dbReference type="OrthoDB" id="4280966at2"/>
<evidence type="ECO:0000259" key="2">
    <source>
        <dbReference type="Pfam" id="PF23866"/>
    </source>
</evidence>
<evidence type="ECO:0000313" key="3">
    <source>
        <dbReference type="EMBL" id="TJZ49471.1"/>
    </source>
</evidence>